<dbReference type="Pfam" id="PF03349">
    <property type="entry name" value="Toluene_X"/>
    <property type="match status" value="1"/>
</dbReference>
<proteinExistence type="inferred from homology"/>
<reference evidence="9" key="1">
    <citation type="journal article" date="2023" name="Int. J. Syst. Evol. Microbiol.">
        <title>Mesoterricola silvestris gen. nov., sp. nov., Mesoterricola sediminis sp. nov., Geothrix oryzae sp. nov., Geothrix edaphica sp. nov., Geothrix rubra sp. nov., and Geothrix limicola sp. nov., six novel members of Acidobacteriota isolated from soils.</title>
        <authorList>
            <person name="Itoh H."/>
            <person name="Sugisawa Y."/>
            <person name="Mise K."/>
            <person name="Xu Z."/>
            <person name="Kuniyasu M."/>
            <person name="Ushijima N."/>
            <person name="Kawano K."/>
            <person name="Kobayashi E."/>
            <person name="Shiratori Y."/>
            <person name="Masuda Y."/>
            <person name="Senoo K."/>
        </authorList>
    </citation>
    <scope>NUCLEOTIDE SEQUENCE [LARGE SCALE GENOMIC DNA]</scope>
    <source>
        <strain evidence="9">W79</strain>
    </source>
</reference>
<evidence type="ECO:0000256" key="3">
    <source>
        <dbReference type="ARBA" id="ARBA00022452"/>
    </source>
</evidence>
<dbReference type="AlphaFoldDB" id="A0AA48GSR0"/>
<name>A0AA48GSR0_9BACT</name>
<dbReference type="PANTHER" id="PTHR35093">
    <property type="entry name" value="OUTER MEMBRANE PROTEIN NMB0088-RELATED"/>
    <property type="match status" value="1"/>
</dbReference>
<keyword evidence="5" id="KW-0732">Signal</keyword>
<evidence type="ECO:0000256" key="1">
    <source>
        <dbReference type="ARBA" id="ARBA00004571"/>
    </source>
</evidence>
<dbReference type="GO" id="GO:0015483">
    <property type="term" value="F:long-chain fatty acid transporting porin activity"/>
    <property type="evidence" value="ECO:0007669"/>
    <property type="project" value="TreeGrafter"/>
</dbReference>
<dbReference type="Gene3D" id="2.40.160.60">
    <property type="entry name" value="Outer membrane protein transport protein (OMPP1/FadL/TodX)"/>
    <property type="match status" value="1"/>
</dbReference>
<dbReference type="PANTHER" id="PTHR35093:SF8">
    <property type="entry name" value="OUTER MEMBRANE PROTEIN NMB0088-RELATED"/>
    <property type="match status" value="1"/>
</dbReference>
<dbReference type="EMBL" id="AP027080">
    <property type="protein sequence ID" value="BDU71056.1"/>
    <property type="molecule type" value="Genomic_DNA"/>
</dbReference>
<dbReference type="SUPFAM" id="SSF56935">
    <property type="entry name" value="Porins"/>
    <property type="match status" value="1"/>
</dbReference>
<keyword evidence="4" id="KW-0812">Transmembrane</keyword>
<organism evidence="8 9">
    <name type="scientific">Mesoterricola silvestris</name>
    <dbReference type="NCBI Taxonomy" id="2927979"/>
    <lineage>
        <taxon>Bacteria</taxon>
        <taxon>Pseudomonadati</taxon>
        <taxon>Acidobacteriota</taxon>
        <taxon>Holophagae</taxon>
        <taxon>Holophagales</taxon>
        <taxon>Holophagaceae</taxon>
        <taxon>Mesoterricola</taxon>
    </lineage>
</organism>
<dbReference type="Proteomes" id="UP001238179">
    <property type="component" value="Chromosome"/>
</dbReference>
<accession>A0AA48GSR0</accession>
<evidence type="ECO:0000256" key="7">
    <source>
        <dbReference type="ARBA" id="ARBA00023237"/>
    </source>
</evidence>
<evidence type="ECO:0000256" key="6">
    <source>
        <dbReference type="ARBA" id="ARBA00023136"/>
    </source>
</evidence>
<keyword evidence="9" id="KW-1185">Reference proteome</keyword>
<comment type="subcellular location">
    <subcellularLocation>
        <location evidence="1">Cell outer membrane</location>
        <topology evidence="1">Multi-pass membrane protein</topology>
    </subcellularLocation>
</comment>
<dbReference type="InterPro" id="IPR005017">
    <property type="entry name" value="OMPP1/FadL/TodX"/>
</dbReference>
<dbReference type="GO" id="GO:0009279">
    <property type="term" value="C:cell outer membrane"/>
    <property type="evidence" value="ECO:0007669"/>
    <property type="project" value="UniProtKB-SubCell"/>
</dbReference>
<evidence type="ECO:0008006" key="10">
    <source>
        <dbReference type="Google" id="ProtNLM"/>
    </source>
</evidence>
<keyword evidence="6" id="KW-0472">Membrane</keyword>
<comment type="similarity">
    <text evidence="2">Belongs to the OmpP1/FadL family.</text>
</comment>
<evidence type="ECO:0000313" key="8">
    <source>
        <dbReference type="EMBL" id="BDU71056.1"/>
    </source>
</evidence>
<evidence type="ECO:0000256" key="4">
    <source>
        <dbReference type="ARBA" id="ARBA00022692"/>
    </source>
</evidence>
<keyword evidence="7" id="KW-0998">Cell outer membrane</keyword>
<evidence type="ECO:0000256" key="2">
    <source>
        <dbReference type="ARBA" id="ARBA00008163"/>
    </source>
</evidence>
<gene>
    <name evidence="8" type="ORF">METEAL_02300</name>
</gene>
<evidence type="ECO:0000313" key="9">
    <source>
        <dbReference type="Proteomes" id="UP001238179"/>
    </source>
</evidence>
<sequence length="458" mass="48258">MARTTLRIGLGALGLLAGLGTPLAAQTLWVPASDPVGIARGGAGVAFGQSLEAAALNPALLVTLREDASAFLAAGMELQSSQATLQANSSVQYSTDRNRFLPALGAAWKLKPNLYLGLKFDNPFMRHAELPSVYTGRFEAQGMDLTTRRAEIQLSYALTPGLSFGASLGMTHVKYSFTNSVRVEVPGNPLAPVGTANPVQGLLELNALQEGSKNLPSYALGFRWAMNPRWTIAGAYQGSITGTLPVKARLDDSHRALVGKSGFGDPNAIAVPAAQTLQGILTVTPGSGDITLPGRFTLGVRQRMTQTFTWEADLRYVLGGSLKLPGYATVTGPTGTVSGSGFPGEVHSGFGISLAGEVTFTKNLTGRLGLSSDPGLRKDPTVEPVLGGSRTAAFSAGLGWKVLKGEVNLGWQIRQSQDREVKNLDFRWGTGGVPTTTGTLTRVEGMGHLWSIGYKKAF</sequence>
<dbReference type="KEGG" id="msil:METEAL_02300"/>
<keyword evidence="3" id="KW-1134">Transmembrane beta strand</keyword>
<protein>
    <recommendedName>
        <fullName evidence="10">Long-chain fatty acid transporter</fullName>
    </recommendedName>
</protein>
<evidence type="ECO:0000256" key="5">
    <source>
        <dbReference type="ARBA" id="ARBA00022729"/>
    </source>
</evidence>